<name>A0ABQ2ANJ1_9MICC</name>
<keyword evidence="5" id="KW-0547">Nucleotide-binding</keyword>
<dbReference type="SUPFAM" id="SSF52540">
    <property type="entry name" value="P-loop containing nucleoside triphosphate hydrolases"/>
    <property type="match status" value="1"/>
</dbReference>
<dbReference type="InterPro" id="IPR027417">
    <property type="entry name" value="P-loop_NTPase"/>
</dbReference>
<evidence type="ECO:0000256" key="3">
    <source>
        <dbReference type="ARBA" id="ARBA00022563"/>
    </source>
</evidence>
<dbReference type="InterPro" id="IPR020628">
    <property type="entry name" value="Formate_THF_ligase_CS"/>
</dbReference>
<dbReference type="InterPro" id="IPR011335">
    <property type="entry name" value="Restrct_endonuc-II-like"/>
</dbReference>
<proteinExistence type="predicted"/>
<dbReference type="InterPro" id="IPR000559">
    <property type="entry name" value="Formate_THF_ligase"/>
</dbReference>
<comment type="caution">
    <text evidence="7">The sequence shown here is derived from an EMBL/GenBank/DDBJ whole genome shotgun (WGS) entry which is preliminary data.</text>
</comment>
<keyword evidence="3" id="KW-0554">One-carbon metabolism</keyword>
<keyword evidence="8" id="KW-1185">Reference proteome</keyword>
<reference evidence="8" key="1">
    <citation type="journal article" date="2019" name="Int. J. Syst. Evol. Microbiol.">
        <title>The Global Catalogue of Microorganisms (GCM) 10K type strain sequencing project: providing services to taxonomists for standard genome sequencing and annotation.</title>
        <authorList>
            <consortium name="The Broad Institute Genomics Platform"/>
            <consortium name="The Broad Institute Genome Sequencing Center for Infectious Disease"/>
            <person name="Wu L."/>
            <person name="Ma J."/>
        </authorList>
    </citation>
    <scope>NUCLEOTIDE SEQUENCE [LARGE SCALE GENOMIC DNA]</scope>
    <source>
        <strain evidence="8">CGMCC 1.12778</strain>
    </source>
</reference>
<dbReference type="EC" id="6.3.4.3" evidence="2"/>
<evidence type="ECO:0000313" key="8">
    <source>
        <dbReference type="Proteomes" id="UP000643279"/>
    </source>
</evidence>
<accession>A0ABQ2ANJ1</accession>
<keyword evidence="6" id="KW-0067">ATP-binding</keyword>
<evidence type="ECO:0000256" key="1">
    <source>
        <dbReference type="ARBA" id="ARBA00004777"/>
    </source>
</evidence>
<evidence type="ECO:0000313" key="7">
    <source>
        <dbReference type="EMBL" id="GGH93266.1"/>
    </source>
</evidence>
<dbReference type="Pfam" id="PF01268">
    <property type="entry name" value="FTHFS"/>
    <property type="match status" value="1"/>
</dbReference>
<evidence type="ECO:0000256" key="5">
    <source>
        <dbReference type="ARBA" id="ARBA00022741"/>
    </source>
</evidence>
<comment type="pathway">
    <text evidence="1">One-carbon metabolism; tetrahydrofolate interconversion.</text>
</comment>
<evidence type="ECO:0000256" key="6">
    <source>
        <dbReference type="ARBA" id="ARBA00022840"/>
    </source>
</evidence>
<dbReference type="SUPFAM" id="SSF52980">
    <property type="entry name" value="Restriction endonuclease-like"/>
    <property type="match status" value="1"/>
</dbReference>
<dbReference type="Gene3D" id="3.30.1510.10">
    <property type="entry name" value="Domain 2, N(10)-formyltetrahydrofolate synthetase"/>
    <property type="match status" value="1"/>
</dbReference>
<dbReference type="Gene3D" id="3.40.50.300">
    <property type="entry name" value="P-loop containing nucleotide triphosphate hydrolases"/>
    <property type="match status" value="1"/>
</dbReference>
<dbReference type="EMBL" id="BMFW01000004">
    <property type="protein sequence ID" value="GGH93266.1"/>
    <property type="molecule type" value="Genomic_DNA"/>
</dbReference>
<evidence type="ECO:0000256" key="2">
    <source>
        <dbReference type="ARBA" id="ARBA00012295"/>
    </source>
</evidence>
<dbReference type="PROSITE" id="PS00721">
    <property type="entry name" value="FTHFS_1"/>
    <property type="match status" value="1"/>
</dbReference>
<evidence type="ECO:0000256" key="4">
    <source>
        <dbReference type="ARBA" id="ARBA00022598"/>
    </source>
</evidence>
<organism evidence="7 8">
    <name type="scientific">Arthrobacter liuii</name>
    <dbReference type="NCBI Taxonomy" id="1476996"/>
    <lineage>
        <taxon>Bacteria</taxon>
        <taxon>Bacillati</taxon>
        <taxon>Actinomycetota</taxon>
        <taxon>Actinomycetes</taxon>
        <taxon>Micrococcales</taxon>
        <taxon>Micrococcaceae</taxon>
        <taxon>Arthrobacter</taxon>
    </lineage>
</organism>
<gene>
    <name evidence="7" type="ORF">GCM10007170_13740</name>
</gene>
<protein>
    <recommendedName>
        <fullName evidence="2">formate--tetrahydrofolate ligase</fullName>
        <ecNumber evidence="2">6.3.4.3</ecNumber>
    </recommendedName>
</protein>
<keyword evidence="4" id="KW-0436">Ligase</keyword>
<dbReference type="Proteomes" id="UP000643279">
    <property type="component" value="Unassembled WGS sequence"/>
</dbReference>
<dbReference type="Gene3D" id="3.40.960.10">
    <property type="entry name" value="VSR Endonuclease"/>
    <property type="match status" value="1"/>
</dbReference>
<sequence>MSALPSDLEIARAARIRPIGEIAAAAGVNSDALEQYGRYKAKIDPARLTAPAPHGKVVLVSAMSPTPAGEGKSTTTVGLADSLARAGHKVMIALREPSLGPVLGMKGGATGGGYSQVLPMNEINLHFTGDFHAITSANNALMALVDNHIYQGNALNIMARQLPLGDLVAMGDELVRQPRLDFEDRDSPHSTIGELRALITRHPNLQGVVRARQALELVRVGSDSAPETFLRLAMMDSNLPAPELQLKLRPGDPRSPSADLGYGRQRIAIQYDGGHHLLEPQRISDRRRDRSFEAAGWTVVIIDKADQEDNFAAAIKKIRRALRSSLSESTVTAGFVSSC</sequence>